<accession>A0A6J5RQR9</accession>
<dbReference type="EMBL" id="LR797217">
    <property type="protein sequence ID" value="CAB4194685.1"/>
    <property type="molecule type" value="Genomic_DNA"/>
</dbReference>
<sequence length="189" mass="21107">MNLKRLAIIAITTYALCALWAITGVQETTANLTIAPRATITLQDLTPQQQIERAVELTTTTTSATSTTTTTQPSTTVVAVPSDTKCQEWFPTAIEVGWPNDPAVLEKLGRLLYKETRCQNVDYKHPSFNGHDHGVAQINEIHTKWVEELFNMPFQESMSDPTLNLRFAYLLYEATKESGGCGWKPWSLC</sequence>
<reference evidence="1" key="1">
    <citation type="submission" date="2020-05" db="EMBL/GenBank/DDBJ databases">
        <authorList>
            <person name="Chiriac C."/>
            <person name="Salcher M."/>
            <person name="Ghai R."/>
            <person name="Kavagutti S V."/>
        </authorList>
    </citation>
    <scope>NUCLEOTIDE SEQUENCE</scope>
</reference>
<evidence type="ECO:0000313" key="1">
    <source>
        <dbReference type="EMBL" id="CAB4194685.1"/>
    </source>
</evidence>
<name>A0A6J5RQR9_9CAUD</name>
<proteinExistence type="predicted"/>
<organism evidence="1">
    <name type="scientific">uncultured Caudovirales phage</name>
    <dbReference type="NCBI Taxonomy" id="2100421"/>
    <lineage>
        <taxon>Viruses</taxon>
        <taxon>Duplodnaviria</taxon>
        <taxon>Heunggongvirae</taxon>
        <taxon>Uroviricota</taxon>
        <taxon>Caudoviricetes</taxon>
        <taxon>Peduoviridae</taxon>
        <taxon>Maltschvirus</taxon>
        <taxon>Maltschvirus maltsch</taxon>
    </lineage>
</organism>
<protein>
    <submittedName>
        <fullName evidence="1">Uncharacterized protein</fullName>
    </submittedName>
</protein>
<gene>
    <name evidence="1" type="ORF">UFOVP1271_6</name>
</gene>